<evidence type="ECO:0000256" key="2">
    <source>
        <dbReference type="SAM" id="Phobius"/>
    </source>
</evidence>
<name>A0AAD6NFY8_DREDA</name>
<reference evidence="4" key="1">
    <citation type="submission" date="2023-01" db="EMBL/GenBank/DDBJ databases">
        <title>The chitinases involved in constricting ring structure development in the nematode-trapping fungus Drechslerella dactyloides.</title>
        <authorList>
            <person name="Wang R."/>
            <person name="Zhang L."/>
            <person name="Tang P."/>
            <person name="Li S."/>
            <person name="Liang L."/>
        </authorList>
    </citation>
    <scope>NUCLEOTIDE SEQUENCE</scope>
    <source>
        <strain evidence="4">YMF1.00031</strain>
    </source>
</reference>
<keyword evidence="2" id="KW-0472">Membrane</keyword>
<feature type="transmembrane region" description="Helical" evidence="2">
    <location>
        <begin position="564"/>
        <end position="585"/>
    </location>
</feature>
<keyword evidence="2" id="KW-0812">Transmembrane</keyword>
<feature type="region of interest" description="Disordered" evidence="1">
    <location>
        <begin position="688"/>
        <end position="720"/>
    </location>
</feature>
<evidence type="ECO:0000256" key="1">
    <source>
        <dbReference type="SAM" id="MobiDB-lite"/>
    </source>
</evidence>
<dbReference type="PROSITE" id="PS50275">
    <property type="entry name" value="SAC"/>
    <property type="match status" value="1"/>
</dbReference>
<feature type="domain" description="SAC" evidence="3">
    <location>
        <begin position="117"/>
        <end position="494"/>
    </location>
</feature>
<dbReference type="PANTHER" id="PTHR45662">
    <property type="entry name" value="PHOSPHATIDYLINOSITIDE PHOSPHATASE SAC1"/>
    <property type="match status" value="1"/>
</dbReference>
<dbReference type="GO" id="GO:0046856">
    <property type="term" value="P:phosphatidylinositol dephosphorylation"/>
    <property type="evidence" value="ECO:0007669"/>
    <property type="project" value="TreeGrafter"/>
</dbReference>
<comment type="caution">
    <text evidence="4">The sequence shown here is derived from an EMBL/GenBank/DDBJ whole genome shotgun (WGS) entry which is preliminary data.</text>
</comment>
<keyword evidence="5" id="KW-1185">Reference proteome</keyword>
<dbReference type="AlphaFoldDB" id="A0AAD6NFY8"/>
<organism evidence="4 5">
    <name type="scientific">Drechslerella dactyloides</name>
    <name type="common">Nematode-trapping fungus</name>
    <name type="synonym">Arthrobotrys dactyloides</name>
    <dbReference type="NCBI Taxonomy" id="74499"/>
    <lineage>
        <taxon>Eukaryota</taxon>
        <taxon>Fungi</taxon>
        <taxon>Dikarya</taxon>
        <taxon>Ascomycota</taxon>
        <taxon>Pezizomycotina</taxon>
        <taxon>Orbiliomycetes</taxon>
        <taxon>Orbiliales</taxon>
        <taxon>Orbiliaceae</taxon>
        <taxon>Drechslerella</taxon>
    </lineage>
</organism>
<dbReference type="GO" id="GO:0005783">
    <property type="term" value="C:endoplasmic reticulum"/>
    <property type="evidence" value="ECO:0007669"/>
    <property type="project" value="TreeGrafter"/>
</dbReference>
<evidence type="ECO:0000259" key="3">
    <source>
        <dbReference type="PROSITE" id="PS50275"/>
    </source>
</evidence>
<gene>
    <name evidence="4" type="ORF">Dda_8586</name>
</gene>
<dbReference type="InterPro" id="IPR002013">
    <property type="entry name" value="SAC_dom"/>
</dbReference>
<keyword evidence="2" id="KW-1133">Transmembrane helix</keyword>
<dbReference type="GO" id="GO:0043812">
    <property type="term" value="F:phosphatidylinositol-4-phosphate phosphatase activity"/>
    <property type="evidence" value="ECO:0007669"/>
    <property type="project" value="TreeGrafter"/>
</dbReference>
<evidence type="ECO:0000313" key="5">
    <source>
        <dbReference type="Proteomes" id="UP001221413"/>
    </source>
</evidence>
<feature type="transmembrane region" description="Helical" evidence="2">
    <location>
        <begin position="591"/>
        <end position="614"/>
    </location>
</feature>
<evidence type="ECO:0000313" key="4">
    <source>
        <dbReference type="EMBL" id="KAJ6256719.1"/>
    </source>
</evidence>
<dbReference type="PANTHER" id="PTHR45662:SF2">
    <property type="entry name" value="PHOSPHATIDYLINOSITOL-3-PHOSPHATASE SAC1"/>
    <property type="match status" value="1"/>
</dbReference>
<dbReference type="Proteomes" id="UP001221413">
    <property type="component" value="Unassembled WGS sequence"/>
</dbReference>
<dbReference type="Pfam" id="PF02383">
    <property type="entry name" value="Syja_N"/>
    <property type="match status" value="1"/>
</dbReference>
<dbReference type="EMBL" id="JAQGDS010000012">
    <property type="protein sequence ID" value="KAJ6256719.1"/>
    <property type="molecule type" value="Genomic_DNA"/>
</dbReference>
<protein>
    <submittedName>
        <fullName evidence="4">Synaptojanin-1</fullName>
    </submittedName>
</protein>
<accession>A0AAD6NFY8</accession>
<proteinExistence type="predicted"/>
<sequence length="822" mass="93032">MAALFPYRDINIHASATYYAFTSPSNPSAPTLVVDRPSGHIWLSDKPMLGGKRVTSIAGILGMIRLRLDKYIIVITKAAQVGRIKEHPVYKIQATEFLPLREKPLHDTDEDTYMQLLTTHLRTGPMYFSYSFDLTNTFQRQVHADQNLWLWQRADTRFFWNRHISSDLIDLSSTSPAVNPYILPVIFGMMSITATAIKATPLSFILITRRSRFRAGTRYFSRGIDENGNVSNFNETEQIIITGSVGAGYDRTTASQEKQQVQIMSYVQTRGSVPVFWAEINHLKFIPKLLIRSIDPAAAATKHFVEQVRLYGDNYCVNLVNQTGREKNVKEAYENVIRTILSNPIEGEKASLRSDEQFRAIEPTDYQSILDRVHYIFFDFHHECRNLKWHRALLLLDQLGDALEQQKYFHATEGPAGLTVKNAQTSVVRSNCMDCLDRTNVVQSMLARWTLSRQLIQLGVLNEGEKIEQHSAFEYLFRNVWADNADVVSRAYSGTGALKTDFTRTGKRTANGMVADGINSLTRYYLNNFQDGPRQDAYDLFLGTYLPATSGITSSLMFVDRRPIFIQSVPYIFLGSLIFFLIAVFTTPQPATIVALRFFIGLSLLLVVWAAIFIKNHGMLYVNWPKLNNLAWANEGYNDAMGKVSKDKLIGKWVARHERGASSIRLMHLEEGKKRIDLATAKFNLKSVTPHHNQPTKAGDSTARNRRHAVAPRPPAATGYHPAARRIETHIYIYIGVAINASDRLENPADSIHISSAGRDTRNYDHRRRRPADGTICWYGAVGRGAGQGDEGPQRGEEDVYRVQERTEEGVSLHYLLKEPEA</sequence>